<keyword evidence="3" id="KW-1185">Reference proteome</keyword>
<keyword evidence="1" id="KW-0812">Transmembrane</keyword>
<protein>
    <submittedName>
        <fullName evidence="2">Uncharacterized protein</fullName>
    </submittedName>
</protein>
<evidence type="ECO:0000256" key="1">
    <source>
        <dbReference type="SAM" id="Phobius"/>
    </source>
</evidence>
<gene>
    <name evidence="2" type="ORF">ACFSOY_18435</name>
</gene>
<feature type="transmembrane region" description="Helical" evidence="1">
    <location>
        <begin position="30"/>
        <end position="55"/>
    </location>
</feature>
<dbReference type="EMBL" id="JBHUIO010000011">
    <property type="protein sequence ID" value="MFD2171945.1"/>
    <property type="molecule type" value="Genomic_DNA"/>
</dbReference>
<proteinExistence type="predicted"/>
<dbReference type="RefSeq" id="WP_386049185.1">
    <property type="nucleotide sequence ID" value="NZ_JBHUIO010000011.1"/>
</dbReference>
<dbReference type="Proteomes" id="UP001597343">
    <property type="component" value="Unassembled WGS sequence"/>
</dbReference>
<feature type="transmembrane region" description="Helical" evidence="1">
    <location>
        <begin position="75"/>
        <end position="94"/>
    </location>
</feature>
<evidence type="ECO:0000313" key="3">
    <source>
        <dbReference type="Proteomes" id="UP001597343"/>
    </source>
</evidence>
<organism evidence="2 3">
    <name type="scientific">Tumebacillus lipolyticus</name>
    <dbReference type="NCBI Taxonomy" id="1280370"/>
    <lineage>
        <taxon>Bacteria</taxon>
        <taxon>Bacillati</taxon>
        <taxon>Bacillota</taxon>
        <taxon>Bacilli</taxon>
        <taxon>Bacillales</taxon>
        <taxon>Alicyclobacillaceae</taxon>
        <taxon>Tumebacillus</taxon>
    </lineage>
</organism>
<name>A0ABW5A261_9BACL</name>
<evidence type="ECO:0000313" key="2">
    <source>
        <dbReference type="EMBL" id="MFD2171945.1"/>
    </source>
</evidence>
<feature type="transmembrane region" description="Helical" evidence="1">
    <location>
        <begin position="6"/>
        <end position="23"/>
    </location>
</feature>
<sequence>MLDLSTVFNICLIATFVLTIWGVKGKSATVILFAILFSAVVTVLGSFSIGIYLLLIPLLQISLFIQMKRKLPPRTSLLLQLGVVAVWGLIVYAVI</sequence>
<keyword evidence="1" id="KW-0472">Membrane</keyword>
<reference evidence="3" key="1">
    <citation type="journal article" date="2019" name="Int. J. Syst. Evol. Microbiol.">
        <title>The Global Catalogue of Microorganisms (GCM) 10K type strain sequencing project: providing services to taxonomists for standard genome sequencing and annotation.</title>
        <authorList>
            <consortium name="The Broad Institute Genomics Platform"/>
            <consortium name="The Broad Institute Genome Sequencing Center for Infectious Disease"/>
            <person name="Wu L."/>
            <person name="Ma J."/>
        </authorList>
    </citation>
    <scope>NUCLEOTIDE SEQUENCE [LARGE SCALE GENOMIC DNA]</scope>
    <source>
        <strain evidence="3">CGMCC 1.13574</strain>
    </source>
</reference>
<comment type="caution">
    <text evidence="2">The sequence shown here is derived from an EMBL/GenBank/DDBJ whole genome shotgun (WGS) entry which is preliminary data.</text>
</comment>
<keyword evidence="1" id="KW-1133">Transmembrane helix</keyword>
<accession>A0ABW5A261</accession>